<keyword evidence="19" id="KW-1185">Reference proteome</keyword>
<evidence type="ECO:0000256" key="9">
    <source>
        <dbReference type="ARBA" id="ARBA00022960"/>
    </source>
</evidence>
<dbReference type="KEGG" id="cbot:ATE48_00395"/>
<dbReference type="InterPro" id="IPR012907">
    <property type="entry name" value="Peptidase_S11_C"/>
</dbReference>
<keyword evidence="11" id="KW-0961">Cell wall biogenesis/degradation</keyword>
<keyword evidence="10" id="KW-0573">Peptidoglycan synthesis</keyword>
<evidence type="ECO:0000256" key="10">
    <source>
        <dbReference type="ARBA" id="ARBA00022984"/>
    </source>
</evidence>
<dbReference type="EMBL" id="CP013244">
    <property type="protein sequence ID" value="ANP44488.1"/>
    <property type="molecule type" value="Genomic_DNA"/>
</dbReference>
<dbReference type="PANTHER" id="PTHR21581:SF6">
    <property type="entry name" value="TRAFFICKING PROTEIN PARTICLE COMPLEX SUBUNIT 12"/>
    <property type="match status" value="1"/>
</dbReference>
<dbReference type="Proteomes" id="UP000092498">
    <property type="component" value="Chromosome"/>
</dbReference>
<comment type="similarity">
    <text evidence="3 15">Belongs to the peptidase S11 family.</text>
</comment>
<comment type="pathway">
    <text evidence="2">Cell wall biogenesis; peptidoglycan biosynthesis.</text>
</comment>
<dbReference type="SUPFAM" id="SSF69189">
    <property type="entry name" value="Penicillin-binding protein associated domain"/>
    <property type="match status" value="1"/>
</dbReference>
<evidence type="ECO:0000256" key="16">
    <source>
        <dbReference type="SAM" id="SignalP"/>
    </source>
</evidence>
<dbReference type="Gene3D" id="2.60.410.10">
    <property type="entry name" value="D-Ala-D-Ala carboxypeptidase, C-terminal domain"/>
    <property type="match status" value="1"/>
</dbReference>
<dbReference type="STRING" id="1759059.ATE48_00395"/>
<dbReference type="GO" id="GO:0006508">
    <property type="term" value="P:proteolysis"/>
    <property type="evidence" value="ECO:0007669"/>
    <property type="project" value="UniProtKB-KW"/>
</dbReference>
<keyword evidence="7 16" id="KW-0732">Signal</keyword>
<keyword evidence="6" id="KW-0645">Protease</keyword>
<feature type="active site" description="Acyl-ester intermediate" evidence="13">
    <location>
        <position position="71"/>
    </location>
</feature>
<evidence type="ECO:0000256" key="3">
    <source>
        <dbReference type="ARBA" id="ARBA00007164"/>
    </source>
</evidence>
<sequence length="396" mass="42778">MSLQRKVGAFALAALLVMALAPDADAQRRRARRTPAPPPPPAVAQHVTIMDGASGALLFCDDCETPVPPASMSKLMTVLIALERIEAGQLTLDTQFTMTDELWSRYRGGAAGSTMFIPARASVSVRDLLQGIIVVSANDACALLATGIAGSEEAYVELMNRRAHELGLRSASFRNVAGLDDPEHRISTVDLARLARHIIVNYPEFYRTYSQREFRYNNITQQNRNPLLGSYPGADGVKTGHTDDSGYGLVGSAVLNGQRRIIVFNGLPTMAARNTEAQRLMRAAFNDYAISQVAAAGAEVGQANVRLGSRRTVPLVAQQDIIIGGPRGVQEGLTAHIVYDGPLRPPITEGQVVARLVIEGPNFQTQEFPLAAGRKIGRANWFSRAFEGLRLSLFGS</sequence>
<dbReference type="GO" id="GO:0071555">
    <property type="term" value="P:cell wall organization"/>
    <property type="evidence" value="ECO:0007669"/>
    <property type="project" value="UniProtKB-KW"/>
</dbReference>
<evidence type="ECO:0000256" key="7">
    <source>
        <dbReference type="ARBA" id="ARBA00022729"/>
    </source>
</evidence>
<dbReference type="PANTHER" id="PTHR21581">
    <property type="entry name" value="D-ALANYL-D-ALANINE CARBOXYPEPTIDASE"/>
    <property type="match status" value="1"/>
</dbReference>
<evidence type="ECO:0000256" key="13">
    <source>
        <dbReference type="PIRSR" id="PIRSR618044-1"/>
    </source>
</evidence>
<dbReference type="InterPro" id="IPR015956">
    <property type="entry name" value="Peniciliin-bd_prot_C_sf"/>
</dbReference>
<dbReference type="InterPro" id="IPR018044">
    <property type="entry name" value="Peptidase_S11"/>
</dbReference>
<evidence type="ECO:0000313" key="18">
    <source>
        <dbReference type="EMBL" id="ANP44488.1"/>
    </source>
</evidence>
<evidence type="ECO:0000256" key="2">
    <source>
        <dbReference type="ARBA" id="ARBA00004752"/>
    </source>
</evidence>
<evidence type="ECO:0000256" key="4">
    <source>
        <dbReference type="ARBA" id="ARBA00012448"/>
    </source>
</evidence>
<keyword evidence="5" id="KW-0121">Carboxypeptidase</keyword>
<evidence type="ECO:0000256" key="12">
    <source>
        <dbReference type="ARBA" id="ARBA00034000"/>
    </source>
</evidence>
<dbReference type="UniPathway" id="UPA00219"/>
<dbReference type="Pfam" id="PF00768">
    <property type="entry name" value="Peptidase_S11"/>
    <property type="match status" value="1"/>
</dbReference>
<keyword evidence="8" id="KW-0378">Hydrolase</keyword>
<evidence type="ECO:0000256" key="11">
    <source>
        <dbReference type="ARBA" id="ARBA00023316"/>
    </source>
</evidence>
<evidence type="ECO:0000256" key="6">
    <source>
        <dbReference type="ARBA" id="ARBA00022670"/>
    </source>
</evidence>
<comment type="function">
    <text evidence="1">Removes C-terminal D-alanyl residues from sugar-peptide cell wall precursors.</text>
</comment>
<evidence type="ECO:0000256" key="15">
    <source>
        <dbReference type="RuleBase" id="RU004016"/>
    </source>
</evidence>
<dbReference type="GO" id="GO:0008360">
    <property type="term" value="P:regulation of cell shape"/>
    <property type="evidence" value="ECO:0007669"/>
    <property type="project" value="UniProtKB-KW"/>
</dbReference>
<dbReference type="InterPro" id="IPR001967">
    <property type="entry name" value="Peptidase_S11_N"/>
</dbReference>
<gene>
    <name evidence="18" type="ORF">ATE48_00395</name>
</gene>
<dbReference type="InterPro" id="IPR037167">
    <property type="entry name" value="Peptidase_S11_C_sf"/>
</dbReference>
<keyword evidence="9" id="KW-0133">Cell shape</keyword>
<feature type="active site" evidence="13">
    <location>
        <position position="136"/>
    </location>
</feature>
<evidence type="ECO:0000256" key="5">
    <source>
        <dbReference type="ARBA" id="ARBA00022645"/>
    </source>
</evidence>
<dbReference type="AlphaFoldDB" id="A0A1B1AD56"/>
<dbReference type="EC" id="3.4.16.4" evidence="4"/>
<dbReference type="RefSeq" id="WP_066766627.1">
    <property type="nucleotide sequence ID" value="NZ_CP013244.1"/>
</dbReference>
<feature type="chain" id="PRO_5008518607" description="serine-type D-Ala-D-Ala carboxypeptidase" evidence="16">
    <location>
        <begin position="27"/>
        <end position="396"/>
    </location>
</feature>
<protein>
    <recommendedName>
        <fullName evidence="4">serine-type D-Ala-D-Ala carboxypeptidase</fullName>
        <ecNumber evidence="4">3.4.16.4</ecNumber>
    </recommendedName>
</protein>
<proteinExistence type="inferred from homology"/>
<dbReference type="SMART" id="SM00936">
    <property type="entry name" value="PBP5_C"/>
    <property type="match status" value="1"/>
</dbReference>
<evidence type="ECO:0000256" key="8">
    <source>
        <dbReference type="ARBA" id="ARBA00022801"/>
    </source>
</evidence>
<feature type="active site" description="Proton acceptor" evidence="13">
    <location>
        <position position="74"/>
    </location>
</feature>
<dbReference type="GO" id="GO:0009252">
    <property type="term" value="P:peptidoglycan biosynthetic process"/>
    <property type="evidence" value="ECO:0007669"/>
    <property type="project" value="UniProtKB-UniPathway"/>
</dbReference>
<dbReference type="GO" id="GO:0009002">
    <property type="term" value="F:serine-type D-Ala-D-Ala carboxypeptidase activity"/>
    <property type="evidence" value="ECO:0007669"/>
    <property type="project" value="UniProtKB-EC"/>
</dbReference>
<evidence type="ECO:0000259" key="17">
    <source>
        <dbReference type="SMART" id="SM00936"/>
    </source>
</evidence>
<feature type="domain" description="Peptidase S11 D-Ala-D-Ala carboxypeptidase A C-terminal" evidence="17">
    <location>
        <begin position="288"/>
        <end position="378"/>
    </location>
</feature>
<feature type="binding site" evidence="14">
    <location>
        <position position="238"/>
    </location>
    <ligand>
        <name>substrate</name>
    </ligand>
</feature>
<evidence type="ECO:0000313" key="19">
    <source>
        <dbReference type="Proteomes" id="UP000092498"/>
    </source>
</evidence>
<dbReference type="Gene3D" id="3.40.710.10">
    <property type="entry name" value="DD-peptidase/beta-lactamase superfamily"/>
    <property type="match status" value="1"/>
</dbReference>
<accession>A0A1B1AD56</accession>
<dbReference type="Pfam" id="PF07943">
    <property type="entry name" value="PBP5_C"/>
    <property type="match status" value="1"/>
</dbReference>
<comment type="catalytic activity">
    <reaction evidence="12">
        <text>Preferential cleavage: (Ac)2-L-Lys-D-Ala-|-D-Ala. Also transpeptidation of peptidyl-alanyl moieties that are N-acyl substituents of D-alanine.</text>
        <dbReference type="EC" id="3.4.16.4"/>
    </reaction>
</comment>
<feature type="signal peptide" evidence="16">
    <location>
        <begin position="1"/>
        <end position="26"/>
    </location>
</feature>
<organism evidence="18 19">
    <name type="scientific">Candidatus Viadribacter manganicus</name>
    <dbReference type="NCBI Taxonomy" id="1759059"/>
    <lineage>
        <taxon>Bacteria</taxon>
        <taxon>Pseudomonadati</taxon>
        <taxon>Pseudomonadota</taxon>
        <taxon>Alphaproteobacteria</taxon>
        <taxon>Hyphomonadales</taxon>
        <taxon>Hyphomonadaceae</taxon>
        <taxon>Candidatus Viadribacter</taxon>
    </lineage>
</organism>
<dbReference type="SUPFAM" id="SSF56601">
    <property type="entry name" value="beta-lactamase/transpeptidase-like"/>
    <property type="match status" value="1"/>
</dbReference>
<dbReference type="FunCoup" id="A0A1B1AD56">
    <property type="interactions" value="433"/>
</dbReference>
<dbReference type="PRINTS" id="PR00725">
    <property type="entry name" value="DADACBPTASE1"/>
</dbReference>
<name>A0A1B1AD56_9PROT</name>
<dbReference type="OrthoDB" id="9795979at2"/>
<dbReference type="InParanoid" id="A0A1B1AD56"/>
<evidence type="ECO:0000256" key="14">
    <source>
        <dbReference type="PIRSR" id="PIRSR618044-2"/>
    </source>
</evidence>
<evidence type="ECO:0000256" key="1">
    <source>
        <dbReference type="ARBA" id="ARBA00003217"/>
    </source>
</evidence>
<dbReference type="InterPro" id="IPR012338">
    <property type="entry name" value="Beta-lactam/transpept-like"/>
</dbReference>
<reference evidence="18 19" key="1">
    <citation type="submission" date="2015-11" db="EMBL/GenBank/DDBJ databases">
        <title>Whole-Genome Sequence of Candidatus Oderbacter manganicum from the National Park Lower Oder Valley, Germany.</title>
        <authorList>
            <person name="Braun B."/>
            <person name="Liere K."/>
            <person name="Szewzyk U."/>
        </authorList>
    </citation>
    <scope>NUCLEOTIDE SEQUENCE [LARGE SCALE GENOMIC DNA]</scope>
    <source>
        <strain evidence="18 19">OTSz_A_272</strain>
    </source>
</reference>